<name>A0A519BLU7_9DELT</name>
<accession>A0A519BLU7</accession>
<dbReference type="GO" id="GO:0016740">
    <property type="term" value="F:transferase activity"/>
    <property type="evidence" value="ECO:0007669"/>
    <property type="project" value="UniProtKB-KW"/>
</dbReference>
<dbReference type="Proteomes" id="UP000319296">
    <property type="component" value="Unassembled WGS sequence"/>
</dbReference>
<feature type="domain" description="Polymerase beta nucleotidyltransferase" evidence="1">
    <location>
        <begin position="18"/>
        <end position="94"/>
    </location>
</feature>
<dbReference type="InterPro" id="IPR041633">
    <property type="entry name" value="Polbeta"/>
</dbReference>
<keyword evidence="2" id="KW-0808">Transferase</keyword>
<dbReference type="CDD" id="cd05403">
    <property type="entry name" value="NT_KNTase_like"/>
    <property type="match status" value="1"/>
</dbReference>
<reference evidence="2 3" key="1">
    <citation type="journal article" date="2019" name="ISME J.">
        <title>Insights into ecological role of a new deltaproteobacterial order Candidatus Acidulodesulfobacterales by metagenomics and metatranscriptomics.</title>
        <authorList>
            <person name="Tan S."/>
            <person name="Liu J."/>
            <person name="Fang Y."/>
            <person name="Hedlund B.P."/>
            <person name="Lian Z.H."/>
            <person name="Huang L.Y."/>
            <person name="Li J.T."/>
            <person name="Huang L.N."/>
            <person name="Li W.J."/>
            <person name="Jiang H.C."/>
            <person name="Dong H.L."/>
            <person name="Shu W.S."/>
        </authorList>
    </citation>
    <scope>NUCLEOTIDE SEQUENCE [LARGE SCALE GENOMIC DNA]</scope>
    <source>
        <strain evidence="2">AP1</strain>
    </source>
</reference>
<evidence type="ECO:0000313" key="2">
    <source>
        <dbReference type="EMBL" id="RZD18234.1"/>
    </source>
</evidence>
<sequence length="100" mass="11438">MRLSHDEAEIIRNLTIKYFGKNSNIYLFGSRADDKKRGGDIDIYIETDKPLCEIFDLKISFMVDLKNELGDQKIDAVIKSLRSDKNIPIYEIAKKTGVAL</sequence>
<dbReference type="EMBL" id="SGBB01000012">
    <property type="protein sequence ID" value="RZD18234.1"/>
    <property type="molecule type" value="Genomic_DNA"/>
</dbReference>
<comment type="caution">
    <text evidence="2">The sequence shown here is derived from an EMBL/GenBank/DDBJ whole genome shotgun (WGS) entry which is preliminary data.</text>
</comment>
<evidence type="ECO:0000259" key="1">
    <source>
        <dbReference type="Pfam" id="PF18765"/>
    </source>
</evidence>
<proteinExistence type="predicted"/>
<protein>
    <submittedName>
        <fullName evidence="2">Nucleotidyltransferase domain-containing protein</fullName>
    </submittedName>
</protein>
<organism evidence="2 3">
    <name type="scientific">Candidatus Acididesulfobacter diazotrophicus</name>
    <dbReference type="NCBI Taxonomy" id="2597226"/>
    <lineage>
        <taxon>Bacteria</taxon>
        <taxon>Deltaproteobacteria</taxon>
        <taxon>Candidatus Acidulodesulfobacterales</taxon>
        <taxon>Candidatus Acididesulfobacter</taxon>
    </lineage>
</organism>
<dbReference type="Pfam" id="PF18765">
    <property type="entry name" value="Polbeta"/>
    <property type="match status" value="1"/>
</dbReference>
<dbReference type="SUPFAM" id="SSF81301">
    <property type="entry name" value="Nucleotidyltransferase"/>
    <property type="match status" value="1"/>
</dbReference>
<dbReference type="Gene3D" id="3.30.460.10">
    <property type="entry name" value="Beta Polymerase, domain 2"/>
    <property type="match status" value="1"/>
</dbReference>
<dbReference type="InterPro" id="IPR043519">
    <property type="entry name" value="NT_sf"/>
</dbReference>
<dbReference type="AlphaFoldDB" id="A0A519BLU7"/>
<gene>
    <name evidence="2" type="ORF">EVG15_07190</name>
</gene>
<evidence type="ECO:0000313" key="3">
    <source>
        <dbReference type="Proteomes" id="UP000319296"/>
    </source>
</evidence>